<dbReference type="InterPro" id="IPR041664">
    <property type="entry name" value="AAA_16"/>
</dbReference>
<keyword evidence="5" id="KW-1185">Reference proteome</keyword>
<feature type="domain" description="HTH luxR-type" evidence="3">
    <location>
        <begin position="850"/>
        <end position="913"/>
    </location>
</feature>
<evidence type="ECO:0000313" key="5">
    <source>
        <dbReference type="Proteomes" id="UP000184440"/>
    </source>
</evidence>
<evidence type="ECO:0000259" key="3">
    <source>
        <dbReference type="PROSITE" id="PS50043"/>
    </source>
</evidence>
<dbReference type="Pfam" id="PF00196">
    <property type="entry name" value="GerE"/>
    <property type="match status" value="1"/>
</dbReference>
<dbReference type="STRING" id="134849.SAMN05443668_104278"/>
<keyword evidence="1" id="KW-0547">Nucleotide-binding</keyword>
<dbReference type="SUPFAM" id="SSF46894">
    <property type="entry name" value="C-terminal effector domain of the bipartite response regulators"/>
    <property type="match status" value="1"/>
</dbReference>
<dbReference type="SUPFAM" id="SSF52540">
    <property type="entry name" value="P-loop containing nucleoside triphosphate hydrolases"/>
    <property type="match status" value="1"/>
</dbReference>
<dbReference type="GO" id="GO:0006355">
    <property type="term" value="P:regulation of DNA-templated transcription"/>
    <property type="evidence" value="ECO:0007669"/>
    <property type="project" value="InterPro"/>
</dbReference>
<dbReference type="GO" id="GO:0003677">
    <property type="term" value="F:DNA binding"/>
    <property type="evidence" value="ECO:0007669"/>
    <property type="project" value="InterPro"/>
</dbReference>
<keyword evidence="2" id="KW-0067">ATP-binding</keyword>
<dbReference type="PROSITE" id="PS50043">
    <property type="entry name" value="HTH_LUXR_2"/>
    <property type="match status" value="1"/>
</dbReference>
<accession>A0A1M7Q821</accession>
<dbReference type="OrthoDB" id="3514764at2"/>
<protein>
    <submittedName>
        <fullName evidence="4">Regulatory protein, luxR family</fullName>
    </submittedName>
</protein>
<dbReference type="GO" id="GO:0005524">
    <property type="term" value="F:ATP binding"/>
    <property type="evidence" value="ECO:0007669"/>
    <property type="project" value="UniProtKB-KW"/>
</dbReference>
<dbReference type="InterPro" id="IPR027417">
    <property type="entry name" value="P-loop_NTPase"/>
</dbReference>
<dbReference type="PRINTS" id="PR00038">
    <property type="entry name" value="HTHLUXR"/>
</dbReference>
<dbReference type="InterPro" id="IPR000792">
    <property type="entry name" value="Tscrpt_reg_LuxR_C"/>
</dbReference>
<organism evidence="4 5">
    <name type="scientific">Cryptosporangium aurantiacum</name>
    <dbReference type="NCBI Taxonomy" id="134849"/>
    <lineage>
        <taxon>Bacteria</taxon>
        <taxon>Bacillati</taxon>
        <taxon>Actinomycetota</taxon>
        <taxon>Actinomycetes</taxon>
        <taxon>Cryptosporangiales</taxon>
        <taxon>Cryptosporangiaceae</taxon>
        <taxon>Cryptosporangium</taxon>
    </lineage>
</organism>
<dbReference type="Proteomes" id="UP000184440">
    <property type="component" value="Unassembled WGS sequence"/>
</dbReference>
<name>A0A1M7Q821_9ACTN</name>
<sequence length="913" mass="97814">MIRVADDAGALLGRREECNALDRLVADVAGGTSRVLVVRGEAGAGKSALLRYLIARTEPWCLLSAAGVESELELAYSGLHQLCMPLADGIPSLPAPQRTALGIVFGMDSGPAPDRFLVGLGVLSLLAGAADRQPVLCVIDDAQWLDRASAQILAFVARRLLAERVAVVGAVRTGAGHDVLAELPNLYVDGLTDADAHVLLRRSFPGGLDPAVRHQIVAESRGNPLALLELPRTWRAADLAGGFGLPEGRTVAGRIEQSYVHRLRELPADTRLLVLTAAAEPLGDPVRLHDATRVLGVDPAASVPAADAGLMEIHERVRFAHPLVRSAAYRAASTADRHRVHRALADVTDIETDPDRRAWHRARAAFAPDEDVAAELERSAGRAQSRGGVAAAAAFLTSAAQLTPERSARLRRTLDAAFAHVAAGEIDTTRSLLATVEDGPADEWHQARLDLLRARLAFASSRGKEATPLLLAAARRLEPLDPRLARETYLDALMTGWIGSRLNEGVTAATAAVAARTAPPPDQPTPGDLLLAAYTALTADFAEAVPACRAAIQALREDTTPPEQQLRWLWEGALLAVSLRDEESWDLLSERHLRAARRVGALQELPFILGCRGPLLMYRGELSAAWALAEENNAINEVIGIKITAYGAGCVAAARGDEPLARALIADALRSAEAADEGSGIGLAESWHALLCNGLGRYDEALTAALRSTANPNELSPHAYGLPELVEAASRTGRLDVAQEALDRLSTQTRASGTAWALGVEARARALVTGDEEHYRAAIDCLSRTGARADLARTYLVYGEWLRRESRRTDAKRELGVAFEMLSTIGMAGFAERARRELTTVGASVRKRETATTPTTLTAQETQIARLAQAGLSNPEIGAQLFLSARTIEWHLRKVFGKLGITSRRQLRGVRLP</sequence>
<dbReference type="Pfam" id="PF13191">
    <property type="entry name" value="AAA_16"/>
    <property type="match status" value="1"/>
</dbReference>
<dbReference type="InterPro" id="IPR016032">
    <property type="entry name" value="Sig_transdc_resp-reg_C-effctor"/>
</dbReference>
<dbReference type="InterPro" id="IPR036388">
    <property type="entry name" value="WH-like_DNA-bd_sf"/>
</dbReference>
<gene>
    <name evidence="4" type="ORF">SAMN05443668_104278</name>
</gene>
<evidence type="ECO:0000313" key="4">
    <source>
        <dbReference type="EMBL" id="SHN26572.1"/>
    </source>
</evidence>
<evidence type="ECO:0000256" key="2">
    <source>
        <dbReference type="ARBA" id="ARBA00022840"/>
    </source>
</evidence>
<dbReference type="AlphaFoldDB" id="A0A1M7Q821"/>
<dbReference type="EMBL" id="FRCS01000004">
    <property type="protein sequence ID" value="SHN26572.1"/>
    <property type="molecule type" value="Genomic_DNA"/>
</dbReference>
<reference evidence="4 5" key="1">
    <citation type="submission" date="2016-11" db="EMBL/GenBank/DDBJ databases">
        <authorList>
            <person name="Jaros S."/>
            <person name="Januszkiewicz K."/>
            <person name="Wedrychowicz H."/>
        </authorList>
    </citation>
    <scope>NUCLEOTIDE SEQUENCE [LARGE SCALE GENOMIC DNA]</scope>
    <source>
        <strain evidence="4 5">DSM 46144</strain>
    </source>
</reference>
<dbReference type="SMART" id="SM00421">
    <property type="entry name" value="HTH_LUXR"/>
    <property type="match status" value="1"/>
</dbReference>
<evidence type="ECO:0000256" key="1">
    <source>
        <dbReference type="ARBA" id="ARBA00022741"/>
    </source>
</evidence>
<proteinExistence type="predicted"/>
<dbReference type="GO" id="GO:0004016">
    <property type="term" value="F:adenylate cyclase activity"/>
    <property type="evidence" value="ECO:0007669"/>
    <property type="project" value="TreeGrafter"/>
</dbReference>
<dbReference type="CDD" id="cd06170">
    <property type="entry name" value="LuxR_C_like"/>
    <property type="match status" value="1"/>
</dbReference>
<dbReference type="GO" id="GO:0005737">
    <property type="term" value="C:cytoplasm"/>
    <property type="evidence" value="ECO:0007669"/>
    <property type="project" value="TreeGrafter"/>
</dbReference>
<dbReference type="PANTHER" id="PTHR16305:SF35">
    <property type="entry name" value="TRANSCRIPTIONAL ACTIVATOR DOMAIN"/>
    <property type="match status" value="1"/>
</dbReference>
<dbReference type="Gene3D" id="1.10.10.10">
    <property type="entry name" value="Winged helix-like DNA-binding domain superfamily/Winged helix DNA-binding domain"/>
    <property type="match status" value="1"/>
</dbReference>
<dbReference type="PANTHER" id="PTHR16305">
    <property type="entry name" value="TESTICULAR SOLUBLE ADENYLYL CYCLASE"/>
    <property type="match status" value="1"/>
</dbReference>